<proteinExistence type="predicted"/>
<reference evidence="2" key="1">
    <citation type="submission" date="2015-09" db="EMBL/GenBank/DDBJ databases">
        <authorList>
            <person name="Rodrigo-Torres L."/>
            <person name="Arahal D.R."/>
        </authorList>
    </citation>
    <scope>NUCLEOTIDE SEQUENCE [LARGE SCALE GENOMIC DNA]</scope>
    <source>
        <strain evidence="2">CECT 5091</strain>
    </source>
</reference>
<protein>
    <submittedName>
        <fullName evidence="1">Uncharacterized protein</fullName>
    </submittedName>
</protein>
<dbReference type="AlphaFoldDB" id="A0A0P1IJV6"/>
<dbReference type="STRING" id="1715692.RUE5091_04217"/>
<keyword evidence="2" id="KW-1185">Reference proteome</keyword>
<gene>
    <name evidence="1" type="ORF">RUE5091_04217</name>
</gene>
<dbReference type="RefSeq" id="WP_243470837.1">
    <property type="nucleotide sequence ID" value="NZ_CYUD01000019.1"/>
</dbReference>
<dbReference type="EMBL" id="CYUD01000019">
    <property type="protein sequence ID" value="CUK18179.1"/>
    <property type="molecule type" value="Genomic_DNA"/>
</dbReference>
<accession>A0A0P1IJV6</accession>
<organism evidence="1 2">
    <name type="scientific">Ruegeria denitrificans</name>
    <dbReference type="NCBI Taxonomy" id="1715692"/>
    <lineage>
        <taxon>Bacteria</taxon>
        <taxon>Pseudomonadati</taxon>
        <taxon>Pseudomonadota</taxon>
        <taxon>Alphaproteobacteria</taxon>
        <taxon>Rhodobacterales</taxon>
        <taxon>Roseobacteraceae</taxon>
        <taxon>Ruegeria</taxon>
    </lineage>
</organism>
<name>A0A0P1IJV6_9RHOB</name>
<evidence type="ECO:0000313" key="2">
    <source>
        <dbReference type="Proteomes" id="UP000051260"/>
    </source>
</evidence>
<evidence type="ECO:0000313" key="1">
    <source>
        <dbReference type="EMBL" id="CUK18179.1"/>
    </source>
</evidence>
<dbReference type="Proteomes" id="UP000051260">
    <property type="component" value="Unassembled WGS sequence"/>
</dbReference>
<sequence>MRLTAINTLLAGVLSAFGLTVIFSAPVLAGGEDVVVEDVWSRASIGNNRPGVA</sequence>